<dbReference type="PANTHER" id="PTHR42879:SF6">
    <property type="entry name" value="NADPH-DEPENDENT REDUCTASE BACG"/>
    <property type="match status" value="1"/>
</dbReference>
<dbReference type="PRINTS" id="PR00081">
    <property type="entry name" value="GDHRDH"/>
</dbReference>
<organism evidence="3 4">
    <name type="scientific">Lysinibacillus macroides</name>
    <dbReference type="NCBI Taxonomy" id="33935"/>
    <lineage>
        <taxon>Bacteria</taxon>
        <taxon>Bacillati</taxon>
        <taxon>Bacillota</taxon>
        <taxon>Bacilli</taxon>
        <taxon>Bacillales</taxon>
        <taxon>Bacillaceae</taxon>
        <taxon>Lysinibacillus</taxon>
    </lineage>
</organism>
<dbReference type="Pfam" id="PF13561">
    <property type="entry name" value="adh_short_C2"/>
    <property type="match status" value="1"/>
</dbReference>
<reference evidence="3 4" key="1">
    <citation type="submission" date="2015-07" db="EMBL/GenBank/DDBJ databases">
        <title>Genome sequencing project for genomic taxonomy and phylogenomics of Bacillus-like bacteria.</title>
        <authorList>
            <person name="Liu B."/>
            <person name="Wang J."/>
            <person name="Zhu Y."/>
            <person name="Liu G."/>
            <person name="Chen Q."/>
            <person name="Chen Z."/>
            <person name="Che J."/>
            <person name="Ge C."/>
            <person name="Shi H."/>
            <person name="Pan Z."/>
            <person name="Liu X."/>
        </authorList>
    </citation>
    <scope>NUCLEOTIDE SEQUENCE [LARGE SCALE GENOMIC DNA]</scope>
    <source>
        <strain evidence="3 4">DSM 54</strain>
    </source>
</reference>
<evidence type="ECO:0000313" key="4">
    <source>
        <dbReference type="Proteomes" id="UP000037977"/>
    </source>
</evidence>
<dbReference type="SUPFAM" id="SSF51735">
    <property type="entry name" value="NAD(P)-binding Rossmann-fold domains"/>
    <property type="match status" value="1"/>
</dbReference>
<name>A0A0N0CW11_9BACI</name>
<proteinExistence type="inferred from homology"/>
<dbReference type="Gene3D" id="3.40.50.720">
    <property type="entry name" value="NAD(P)-binding Rossmann-like Domain"/>
    <property type="match status" value="1"/>
</dbReference>
<evidence type="ECO:0000256" key="1">
    <source>
        <dbReference type="ARBA" id="ARBA00006484"/>
    </source>
</evidence>
<dbReference type="AlphaFoldDB" id="A0A0N0CW11"/>
<comment type="similarity">
    <text evidence="1">Belongs to the short-chain dehydrogenases/reductases (SDR) family.</text>
</comment>
<dbReference type="EMBL" id="LGCI01000005">
    <property type="protein sequence ID" value="KOY82525.1"/>
    <property type="molecule type" value="Genomic_DNA"/>
</dbReference>
<dbReference type="FunFam" id="3.40.50.720:FF:000084">
    <property type="entry name" value="Short-chain dehydrogenase reductase"/>
    <property type="match status" value="1"/>
</dbReference>
<dbReference type="STRING" id="33935.ADM90_04080"/>
<dbReference type="InterPro" id="IPR036291">
    <property type="entry name" value="NAD(P)-bd_dom_sf"/>
</dbReference>
<dbReference type="GO" id="GO:0016491">
    <property type="term" value="F:oxidoreductase activity"/>
    <property type="evidence" value="ECO:0007669"/>
    <property type="project" value="UniProtKB-KW"/>
</dbReference>
<sequence>MELNLTGKVAIITGSSKGIGYYTAMQLVKEGAKVVLCARGEKQLQVAAGCIKNETGEEVLIVPTDTTKEKDCKKLIERTIGHYGQIDILINNAGTASANPFEAVSSKLWQADLDLKVFGAIHCSKYAVPYMRKVGGGAIVNVTAVMAKTPPASSLPTTVSRAAGLALTKAMSRDLGRDNIRVNSVCIGLIRSDQLEKKWKREEPNLSWEEYSHNIGQAIPLGRVGDTQEAANVITFLVSDAASYVTGTAINIDGGSGHAL</sequence>
<dbReference type="PANTHER" id="PTHR42879">
    <property type="entry name" value="3-OXOACYL-(ACYL-CARRIER-PROTEIN) REDUCTASE"/>
    <property type="match status" value="1"/>
</dbReference>
<gene>
    <name evidence="3" type="ORF">ADM90_04080</name>
</gene>
<dbReference type="RefSeq" id="WP_053993777.1">
    <property type="nucleotide sequence ID" value="NZ_CP065643.1"/>
</dbReference>
<dbReference type="PATRIC" id="fig|33935.3.peg.232"/>
<comment type="caution">
    <text evidence="3">The sequence shown here is derived from an EMBL/GenBank/DDBJ whole genome shotgun (WGS) entry which is preliminary data.</text>
</comment>
<protein>
    <submittedName>
        <fullName evidence="3">Short-chain dehydrogenase</fullName>
    </submittedName>
</protein>
<dbReference type="InterPro" id="IPR050259">
    <property type="entry name" value="SDR"/>
</dbReference>
<keyword evidence="2" id="KW-0560">Oxidoreductase</keyword>
<evidence type="ECO:0000313" key="3">
    <source>
        <dbReference type="EMBL" id="KOY82525.1"/>
    </source>
</evidence>
<dbReference type="InterPro" id="IPR002347">
    <property type="entry name" value="SDR_fam"/>
</dbReference>
<dbReference type="OrthoDB" id="9803333at2"/>
<dbReference type="Proteomes" id="UP000037977">
    <property type="component" value="Unassembled WGS sequence"/>
</dbReference>
<evidence type="ECO:0000256" key="2">
    <source>
        <dbReference type="ARBA" id="ARBA00023002"/>
    </source>
</evidence>
<keyword evidence="4" id="KW-1185">Reference proteome</keyword>
<dbReference type="PRINTS" id="PR00080">
    <property type="entry name" value="SDRFAMILY"/>
</dbReference>
<accession>A0A0N0CW11</accession>
<dbReference type="GO" id="GO:0008206">
    <property type="term" value="P:bile acid metabolic process"/>
    <property type="evidence" value="ECO:0007669"/>
    <property type="project" value="UniProtKB-ARBA"/>
</dbReference>